<evidence type="ECO:0000256" key="1">
    <source>
        <dbReference type="SAM" id="MobiDB-lite"/>
    </source>
</evidence>
<name>A0A081PDF2_9SPHI</name>
<feature type="domain" description="DUF4097" evidence="3">
    <location>
        <begin position="139"/>
        <end position="229"/>
    </location>
</feature>
<evidence type="ECO:0000313" key="5">
    <source>
        <dbReference type="Proteomes" id="UP000028007"/>
    </source>
</evidence>
<proteinExistence type="predicted"/>
<protein>
    <recommendedName>
        <fullName evidence="3">DUF4097 domain-containing protein</fullName>
    </recommendedName>
</protein>
<dbReference type="AlphaFoldDB" id="A0A081PDF2"/>
<evidence type="ECO:0000313" key="4">
    <source>
        <dbReference type="EMBL" id="KEQ28725.1"/>
    </source>
</evidence>
<dbReference type="OrthoDB" id="1114934at2"/>
<gene>
    <name evidence="4" type="ORF">N180_04865</name>
</gene>
<dbReference type="EMBL" id="JNFF01000110">
    <property type="protein sequence ID" value="KEQ28725.1"/>
    <property type="molecule type" value="Genomic_DNA"/>
</dbReference>
<accession>A0A081PDF2</accession>
<reference evidence="4 5" key="1">
    <citation type="journal article" date="1992" name="Int. J. Syst. Bacteriol.">
        <title>Sphingobacterium antarcticus sp. nov. a Psychrotrophic Bacterium from the Soils of Schirmacher Oasis, Antarctica.</title>
        <authorList>
            <person name="Shivaji S."/>
            <person name="Ray M.K."/>
            <person name="Rao N.S."/>
            <person name="Saiserr L."/>
            <person name="Jagannadham M.V."/>
            <person name="Kumar G.S."/>
            <person name="Reddy G."/>
            <person name="Bhargava P.M."/>
        </authorList>
    </citation>
    <scope>NUCLEOTIDE SEQUENCE [LARGE SCALE GENOMIC DNA]</scope>
    <source>
        <strain evidence="4 5">4BY</strain>
    </source>
</reference>
<dbReference type="Proteomes" id="UP000028007">
    <property type="component" value="Unassembled WGS sequence"/>
</dbReference>
<evidence type="ECO:0000259" key="3">
    <source>
        <dbReference type="Pfam" id="PF13349"/>
    </source>
</evidence>
<comment type="caution">
    <text evidence="4">The sequence shown here is derived from an EMBL/GenBank/DDBJ whole genome shotgun (WGS) entry which is preliminary data.</text>
</comment>
<dbReference type="InterPro" id="IPR025164">
    <property type="entry name" value="Toastrack_DUF4097"/>
</dbReference>
<dbReference type="RefSeq" id="WP_037443798.1">
    <property type="nucleotide sequence ID" value="NZ_JNFF01000110.1"/>
</dbReference>
<dbReference type="Pfam" id="PF13349">
    <property type="entry name" value="DUF4097"/>
    <property type="match status" value="1"/>
</dbReference>
<dbReference type="eggNOG" id="COG3595">
    <property type="taxonomic scope" value="Bacteria"/>
</dbReference>
<feature type="chain" id="PRO_5001761655" description="DUF4097 domain-containing protein" evidence="2">
    <location>
        <begin position="21"/>
        <end position="301"/>
    </location>
</feature>
<sequence length="301" mass="32694">MKKQFIILFTLLTFSISAWAQKEYKVSKSSGRLNLNVNGAVVEGYNGNEIVFNIVNGKEEPVDERAKGLKPLSGSGFTDNTGLGLDVSVNGQDINVNSVVKEQSGILQIKVPQNVKISFTNNSTLYSSELLLRDLKNEIEVSATHNKIKLENNSGPMNIKAIYGSVDASFTNEVKGPISIISVYGLVDISMPVSTKANIELGTSYGKLFAAEDFKIAVDKNRAQNKNQNDRGRTNVTGFEGTDRTKNITDNAATTVSGANIETVTLRRSDNAGENIKGTVNGGGVDLIFKSNYNNVYLRQK</sequence>
<organism evidence="4 5">
    <name type="scientific">Pedobacter antarcticus 4BY</name>
    <dbReference type="NCBI Taxonomy" id="1358423"/>
    <lineage>
        <taxon>Bacteria</taxon>
        <taxon>Pseudomonadati</taxon>
        <taxon>Bacteroidota</taxon>
        <taxon>Sphingobacteriia</taxon>
        <taxon>Sphingobacteriales</taxon>
        <taxon>Sphingobacteriaceae</taxon>
        <taxon>Pedobacter</taxon>
    </lineage>
</organism>
<keyword evidence="2" id="KW-0732">Signal</keyword>
<feature type="region of interest" description="Disordered" evidence="1">
    <location>
        <begin position="226"/>
        <end position="245"/>
    </location>
</feature>
<feature type="signal peptide" evidence="2">
    <location>
        <begin position="1"/>
        <end position="20"/>
    </location>
</feature>
<evidence type="ECO:0000256" key="2">
    <source>
        <dbReference type="SAM" id="SignalP"/>
    </source>
</evidence>
<keyword evidence="5" id="KW-1185">Reference proteome</keyword>